<feature type="transmembrane region" description="Helical" evidence="1">
    <location>
        <begin position="292"/>
        <end position="312"/>
    </location>
</feature>
<feature type="transmembrane region" description="Helical" evidence="1">
    <location>
        <begin position="360"/>
        <end position="383"/>
    </location>
</feature>
<reference evidence="3" key="1">
    <citation type="journal article" date="2021" name="Front. Microbiol.">
        <title>Comprehensive Comparative Genomics and Phenotyping of Methylobacterium Species.</title>
        <authorList>
            <person name="Alessa O."/>
            <person name="Ogura Y."/>
            <person name="Fujitani Y."/>
            <person name="Takami H."/>
            <person name="Hayashi T."/>
            <person name="Sahin N."/>
            <person name="Tani A."/>
        </authorList>
    </citation>
    <scope>NUCLEOTIDE SEQUENCE</scope>
    <source>
        <strain evidence="3">KCTC 52305</strain>
    </source>
</reference>
<evidence type="ECO:0000256" key="1">
    <source>
        <dbReference type="SAM" id="Phobius"/>
    </source>
</evidence>
<name>A0ABQ4R704_9HYPH</name>
<dbReference type="Proteomes" id="UP001055167">
    <property type="component" value="Unassembled WGS sequence"/>
</dbReference>
<keyword evidence="1" id="KW-0812">Transmembrane</keyword>
<dbReference type="PANTHER" id="PTHR23028">
    <property type="entry name" value="ACETYLTRANSFERASE"/>
    <property type="match status" value="1"/>
</dbReference>
<evidence type="ECO:0000313" key="3">
    <source>
        <dbReference type="EMBL" id="GJD53448.1"/>
    </source>
</evidence>
<dbReference type="PANTHER" id="PTHR23028:SF53">
    <property type="entry name" value="ACYL_TRANSF_3 DOMAIN-CONTAINING PROTEIN"/>
    <property type="match status" value="1"/>
</dbReference>
<dbReference type="Pfam" id="PF01757">
    <property type="entry name" value="Acyl_transf_3"/>
    <property type="match status" value="1"/>
</dbReference>
<evidence type="ECO:0000313" key="4">
    <source>
        <dbReference type="Proteomes" id="UP001055167"/>
    </source>
</evidence>
<feature type="transmembrane region" description="Helical" evidence="1">
    <location>
        <begin position="210"/>
        <end position="228"/>
    </location>
</feature>
<feature type="transmembrane region" description="Helical" evidence="1">
    <location>
        <begin position="162"/>
        <end position="182"/>
    </location>
</feature>
<comment type="caution">
    <text evidence="3">The sequence shown here is derived from an EMBL/GenBank/DDBJ whole genome shotgun (WGS) entry which is preliminary data.</text>
</comment>
<feature type="transmembrane region" description="Helical" evidence="1">
    <location>
        <begin position="55"/>
        <end position="77"/>
    </location>
</feature>
<dbReference type="InterPro" id="IPR002656">
    <property type="entry name" value="Acyl_transf_3_dom"/>
</dbReference>
<dbReference type="RefSeq" id="WP_238314194.1">
    <property type="nucleotide sequence ID" value="NZ_BPQH01000029.1"/>
</dbReference>
<proteinExistence type="predicted"/>
<dbReference type="InterPro" id="IPR050879">
    <property type="entry name" value="Acyltransferase_3"/>
</dbReference>
<feature type="transmembrane region" description="Helical" evidence="1">
    <location>
        <begin position="24"/>
        <end position="43"/>
    </location>
</feature>
<dbReference type="EMBL" id="BPQH01000029">
    <property type="protein sequence ID" value="GJD53448.1"/>
    <property type="molecule type" value="Genomic_DNA"/>
</dbReference>
<feature type="transmembrane region" description="Helical" evidence="1">
    <location>
        <begin position="103"/>
        <end position="123"/>
    </location>
</feature>
<feature type="transmembrane region" description="Helical" evidence="1">
    <location>
        <begin position="259"/>
        <end position="280"/>
    </location>
</feature>
<accession>A0ABQ4R704</accession>
<sequence length="412" mass="41610">MHARRSPPASETPHKLAPAALDGLRGLAAQVVLAAHAAAVFWPEAPALWRAALGWGARLAVVAFFVLSGFVIALAILRARATPPGFDPVAFAGHRAARIGPPYLASVAVAAGVAGLLAGPWLAPPAALAGVDLSVTPAALLRAVTLSYRTTDPHNLLNGPIWSLRLEVALYILSACLAVAALGRGPGRLAALLAAALAGAALAARLSFGLAALGLFAAGAAAALLRQAPSRQAPPRQAPPLQAPPLQAPPLQAPPGPRLALGGLAALLALLPAVLAPVILGPEALLAPAPALPATLVHVAIGIGVAALLLDLTGPEGPLGRALARLAGLGRFAYTLYVLHMPLLILAAAALAPWRPGPALRVAAGIAALAAIEGIALGLARVLERPRWVRRAARRLARTVPWGRLSPGGRAS</sequence>
<feature type="domain" description="Acyltransferase 3" evidence="2">
    <location>
        <begin position="20"/>
        <end position="370"/>
    </location>
</feature>
<keyword evidence="1" id="KW-1133">Transmembrane helix</keyword>
<feature type="transmembrane region" description="Helical" evidence="1">
    <location>
        <begin position="332"/>
        <end position="354"/>
    </location>
</feature>
<protein>
    <recommendedName>
        <fullName evidence="2">Acyltransferase 3 domain-containing protein</fullName>
    </recommendedName>
</protein>
<gene>
    <name evidence="3" type="ORF">OPKNFCMD_6223</name>
</gene>
<reference evidence="3" key="2">
    <citation type="submission" date="2021-08" db="EMBL/GenBank/DDBJ databases">
        <authorList>
            <person name="Tani A."/>
            <person name="Ola A."/>
            <person name="Ogura Y."/>
            <person name="Katsura K."/>
            <person name="Hayashi T."/>
        </authorList>
    </citation>
    <scope>NUCLEOTIDE SEQUENCE</scope>
    <source>
        <strain evidence="3">KCTC 52305</strain>
    </source>
</reference>
<organism evidence="3 4">
    <name type="scientific">Methylobacterium crusticola</name>
    <dbReference type="NCBI Taxonomy" id="1697972"/>
    <lineage>
        <taxon>Bacteria</taxon>
        <taxon>Pseudomonadati</taxon>
        <taxon>Pseudomonadota</taxon>
        <taxon>Alphaproteobacteria</taxon>
        <taxon>Hyphomicrobiales</taxon>
        <taxon>Methylobacteriaceae</taxon>
        <taxon>Methylobacterium</taxon>
    </lineage>
</organism>
<evidence type="ECO:0000259" key="2">
    <source>
        <dbReference type="Pfam" id="PF01757"/>
    </source>
</evidence>
<keyword evidence="1" id="KW-0472">Membrane</keyword>
<keyword evidence="4" id="KW-1185">Reference proteome</keyword>